<feature type="region of interest" description="Disordered" evidence="4">
    <location>
        <begin position="1414"/>
        <end position="1434"/>
    </location>
</feature>
<feature type="region of interest" description="Disordered" evidence="4">
    <location>
        <begin position="739"/>
        <end position="788"/>
    </location>
</feature>
<feature type="non-terminal residue" evidence="7">
    <location>
        <position position="1630"/>
    </location>
</feature>
<feature type="compositionally biased region" description="Basic and acidic residues" evidence="4">
    <location>
        <begin position="767"/>
        <end position="788"/>
    </location>
</feature>
<feature type="region of interest" description="Disordered" evidence="4">
    <location>
        <begin position="497"/>
        <end position="535"/>
    </location>
</feature>
<feature type="compositionally biased region" description="Polar residues" evidence="4">
    <location>
        <begin position="271"/>
        <end position="293"/>
    </location>
</feature>
<reference evidence="7" key="1">
    <citation type="submission" date="2015-12" db="EMBL/GenBank/DDBJ databases">
        <title>De novo transcriptome assembly of four potential Pierce s Disease insect vectors from Arizona vineyards.</title>
        <authorList>
            <person name="Tassone E.E."/>
        </authorList>
    </citation>
    <scope>NUCLEOTIDE SEQUENCE</scope>
</reference>
<dbReference type="Pfam" id="PF15613">
    <property type="entry name" value="WSD"/>
    <property type="match status" value="1"/>
</dbReference>
<gene>
    <name evidence="7" type="ORF">g.10006</name>
</gene>
<protein>
    <recommendedName>
        <fullName evidence="8">Bromodomain adjacent to zinc finger domain protein 2B</fullName>
    </recommendedName>
</protein>
<feature type="compositionally biased region" description="Acidic residues" evidence="4">
    <location>
        <begin position="1142"/>
        <end position="1174"/>
    </location>
</feature>
<feature type="coiled-coil region" evidence="3">
    <location>
        <begin position="828"/>
        <end position="862"/>
    </location>
</feature>
<dbReference type="GO" id="GO:0003677">
    <property type="term" value="F:DNA binding"/>
    <property type="evidence" value="ECO:0007669"/>
    <property type="project" value="InterPro"/>
</dbReference>
<keyword evidence="3" id="KW-0175">Coiled coil</keyword>
<dbReference type="InterPro" id="IPR016177">
    <property type="entry name" value="DNA-bd_dom_sf"/>
</dbReference>
<organism evidence="7">
    <name type="scientific">Clastoptera arizonana</name>
    <name type="common">Arizona spittle bug</name>
    <dbReference type="NCBI Taxonomy" id="38151"/>
    <lineage>
        <taxon>Eukaryota</taxon>
        <taxon>Metazoa</taxon>
        <taxon>Ecdysozoa</taxon>
        <taxon>Arthropoda</taxon>
        <taxon>Hexapoda</taxon>
        <taxon>Insecta</taxon>
        <taxon>Pterygota</taxon>
        <taxon>Neoptera</taxon>
        <taxon>Paraneoptera</taxon>
        <taxon>Hemiptera</taxon>
        <taxon>Auchenorrhyncha</taxon>
        <taxon>Cercopoidea</taxon>
        <taxon>Clastopteridae</taxon>
        <taxon>Clastoptera</taxon>
    </lineage>
</organism>
<feature type="compositionally biased region" description="Low complexity" evidence="4">
    <location>
        <begin position="239"/>
        <end position="256"/>
    </location>
</feature>
<feature type="region of interest" description="Disordered" evidence="4">
    <location>
        <begin position="196"/>
        <end position="294"/>
    </location>
</feature>
<feature type="compositionally biased region" description="Basic residues" evidence="4">
    <location>
        <begin position="337"/>
        <end position="347"/>
    </location>
</feature>
<dbReference type="Pfam" id="PF02791">
    <property type="entry name" value="DDT"/>
    <property type="match status" value="1"/>
</dbReference>
<feature type="compositionally biased region" description="Low complexity" evidence="4">
    <location>
        <begin position="163"/>
        <end position="173"/>
    </location>
</feature>
<evidence type="ECO:0008006" key="8">
    <source>
        <dbReference type="Google" id="ProtNLM"/>
    </source>
</evidence>
<feature type="domain" description="DDT" evidence="5">
    <location>
        <begin position="900"/>
        <end position="964"/>
    </location>
</feature>
<feature type="region of interest" description="Disordered" evidence="4">
    <location>
        <begin position="453"/>
        <end position="476"/>
    </location>
</feature>
<evidence type="ECO:0000256" key="2">
    <source>
        <dbReference type="ARBA" id="ARBA00023242"/>
    </source>
</evidence>
<feature type="compositionally biased region" description="Polar residues" evidence="4">
    <location>
        <begin position="497"/>
        <end position="514"/>
    </location>
</feature>
<dbReference type="InterPro" id="IPR028942">
    <property type="entry name" value="WHIM1_dom"/>
</dbReference>
<evidence type="ECO:0000256" key="1">
    <source>
        <dbReference type="ARBA" id="ARBA00004123"/>
    </source>
</evidence>
<feature type="compositionally biased region" description="Low complexity" evidence="4">
    <location>
        <begin position="124"/>
        <end position="140"/>
    </location>
</feature>
<dbReference type="PANTHER" id="PTHR45915">
    <property type="entry name" value="TRANSCRIPTION INTERMEDIARY FACTOR"/>
    <property type="match status" value="1"/>
</dbReference>
<dbReference type="Gene3D" id="3.30.890.10">
    <property type="entry name" value="Methyl-cpg-binding Protein 2, Chain A"/>
    <property type="match status" value="1"/>
</dbReference>
<dbReference type="InterPro" id="IPR028941">
    <property type="entry name" value="WHIM2_dom"/>
</dbReference>
<dbReference type="GO" id="GO:0005634">
    <property type="term" value="C:nucleus"/>
    <property type="evidence" value="ECO:0007669"/>
    <property type="project" value="UniProtKB-SubCell"/>
</dbReference>
<dbReference type="SUPFAM" id="SSF54171">
    <property type="entry name" value="DNA-binding domain"/>
    <property type="match status" value="1"/>
</dbReference>
<comment type="subcellular location">
    <subcellularLocation>
        <location evidence="1">Nucleus</location>
    </subcellularLocation>
</comment>
<feature type="region of interest" description="Disordered" evidence="4">
    <location>
        <begin position="327"/>
        <end position="407"/>
    </location>
</feature>
<feature type="compositionally biased region" description="Basic and acidic residues" evidence="4">
    <location>
        <begin position="739"/>
        <end position="755"/>
    </location>
</feature>
<dbReference type="InterPro" id="IPR018501">
    <property type="entry name" value="DDT_dom"/>
</dbReference>
<evidence type="ECO:0000256" key="3">
    <source>
        <dbReference type="SAM" id="Coils"/>
    </source>
</evidence>
<dbReference type="PROSITE" id="PS50827">
    <property type="entry name" value="DDT"/>
    <property type="match status" value="1"/>
</dbReference>
<evidence type="ECO:0000259" key="6">
    <source>
        <dbReference type="PROSITE" id="PS50982"/>
    </source>
</evidence>
<dbReference type="PANTHER" id="PTHR45915:SF2">
    <property type="entry name" value="TOUTATIS, ISOFORM E"/>
    <property type="match status" value="1"/>
</dbReference>
<evidence type="ECO:0000256" key="4">
    <source>
        <dbReference type="SAM" id="MobiDB-lite"/>
    </source>
</evidence>
<dbReference type="SMART" id="SM00391">
    <property type="entry name" value="MBD"/>
    <property type="match status" value="1"/>
</dbReference>
<proteinExistence type="predicted"/>
<keyword evidence="2" id="KW-0539">Nucleus</keyword>
<dbReference type="Pfam" id="PF01429">
    <property type="entry name" value="MBD"/>
    <property type="match status" value="1"/>
</dbReference>
<feature type="domain" description="MBD" evidence="6">
    <location>
        <begin position="548"/>
        <end position="621"/>
    </location>
</feature>
<dbReference type="Pfam" id="PF15612">
    <property type="entry name" value="WHIM1"/>
    <property type="match status" value="1"/>
</dbReference>
<feature type="region of interest" description="Disordered" evidence="4">
    <location>
        <begin position="1311"/>
        <end position="1339"/>
    </location>
</feature>
<evidence type="ECO:0000313" key="7">
    <source>
        <dbReference type="EMBL" id="JAS27492.1"/>
    </source>
</evidence>
<feature type="region of interest" description="Disordered" evidence="4">
    <location>
        <begin position="105"/>
        <end position="173"/>
    </location>
</feature>
<dbReference type="InterPro" id="IPR001739">
    <property type="entry name" value="Methyl_CpG_DNA-bd"/>
</dbReference>
<dbReference type="GO" id="GO:0000785">
    <property type="term" value="C:chromatin"/>
    <property type="evidence" value="ECO:0007669"/>
    <property type="project" value="TreeGrafter"/>
</dbReference>
<sequence>MSNPYNMMVSGSRASSTSGYASSHAPPTTSSYGSLGTLTVAATQAASLGINPASAAWWTMASHLAAQDYIVRLQASAAATGMPGFAGLSGADGLIPGYPLLHSQSHLTGNGKQSSTSSHVKNLSMSSIPPISSNTSSSGSNSGGHHQNLSISVVPGSHTMPTSQPSALLSDSSSILGGVRLPPDTEIIKYTSSIIGPKVPGTTNRGRKKTISLDPPSVSVMPTLSSTGLYIDRGRKSKQSSQQQQQQQTTVQGSGSEYRDSSDRVEVIKLPSSNITSNGRATPQSSVNATGYVTSPDVDAPLNLSLKSSTTPPSNNNALQSLSSLSQSLGAHTERISRRKPGPKPRRVTPSPGLPPPGPSSSPSLVQFFATADSPRPSSAGEENDSLTHHKDGRPRNLGRGISKPKKNTVASLLAQSRALGLKPGLDINSPLNHHVSLLKSNLLQQQLQAERDIKDGDEKGRSHSQSTSSEEAEINKKQQYLQANYRSLDELKSLTGENFSEGSSIPDVSTDSNTDSESDVDNELRETRKRKGDLNIEDGEGKRLKVVPDELDLRVPLEHGWKRETVIRGLNRFGAIRGSVHYISPCGEHLKNYNDLLKYLEKNNMSDFSNDNFSFSSRFVVGDFIQPGIGTDESIRLSEQDVIEMRETRLEELKAISQSQNVDQKGSKGFEHFAQALRTAKRYKEDSGKNKDATSSDLKQLCPNFDKQTYNQILKEAKKFAKEEAARIKERARLIKEQEKSDRQETVRKEKEQRNIQLMEARRKRQEQVERQRHEEQQRKQQEREMKRQQTALLKEQLYMQELNKQRELLYTVELERERRRQHMALVKALDVRKRMEEREKRRLEVKAEKMASRERRMEQRRIELELLKELRKPVEDMELTDLISMPVLNRIPGLKLSGQALADTLMVFEFLHNFGETLGFDMESLPTLNSLQNALLGDEEAEEELLSVMTHLIICAIEDPGIPNPARHTTLLGQSLKQADITHANLSEILRIYLYANATGEVKALSGVHFERDREKRMSDHHNNMSESANEDWESGKNAAFFVALRENQTWKMSEWLRRKPFLALNATSKAAILAFLCHELLQNKAVIRQIDSAIETTAQLRRERWITDSKVRKLKQLHNRRLRHMAVGMMCGKLGMEGVEDENIPKEPDDDDEGEGESGNESEGTQPEEEEDKKLTVEELARKLERLNRLAEQNLTLLAESGGQLRANCYGQDRFWRRYWCLPKAGGVFVEAMESSEPELYNRLVQGINEIKREEIRDETREDYYKTLNSLENSPTPLGPIHVGKKEILENDQVNGQVDDMDCEHKQIKNDVSGGEEEDDDDKALSEEKAPEFQSSVQFEQLEECMKKMREDIGVVNGSSLGLGHLSEHEPETSWFSILPRDPCDTTSVTATTSAFRCGVENSELRIPVFPPPSASPSPSQCDSPSPAPLALTPEESAQLEHCKVHGLPRPSTPQPVPRELRNGWWRIKETDQLQALVNCLHPRGARERELKRTITRPCLEQSWDSTLKMCVRPGNSVATEFSSDTSQSIVNVAPPQPDNPDDWNYAVALRVDMSVLEQVEAMEDKVANASMQVKGWKVPSKASNSEFTKFHPACSHPDPSENPIIVAKNRLISLEAAIERRYLKPP</sequence>
<feature type="region of interest" description="Disordered" evidence="4">
    <location>
        <begin position="1142"/>
        <end position="1177"/>
    </location>
</feature>
<dbReference type="SMART" id="SM00571">
    <property type="entry name" value="DDT"/>
    <property type="match status" value="1"/>
</dbReference>
<dbReference type="EMBL" id="GEDC01009806">
    <property type="protein sequence ID" value="JAS27492.1"/>
    <property type="molecule type" value="Transcribed_RNA"/>
</dbReference>
<evidence type="ECO:0000259" key="5">
    <source>
        <dbReference type="PROSITE" id="PS50827"/>
    </source>
</evidence>
<accession>A0A1B6DP99</accession>
<dbReference type="PROSITE" id="PS50982">
    <property type="entry name" value="MBD"/>
    <property type="match status" value="1"/>
</dbReference>
<feature type="compositionally biased region" description="Basic and acidic residues" evidence="4">
    <location>
        <begin position="257"/>
        <end position="267"/>
    </location>
</feature>
<feature type="compositionally biased region" description="Basic and acidic residues" evidence="4">
    <location>
        <begin position="453"/>
        <end position="462"/>
    </location>
</feature>
<feature type="compositionally biased region" description="Polar residues" evidence="4">
    <location>
        <begin position="105"/>
        <end position="123"/>
    </location>
</feature>
<name>A0A1B6DP99_9HEMI</name>